<protein>
    <submittedName>
        <fullName evidence="1">Uncharacterized protein</fullName>
    </submittedName>
</protein>
<gene>
    <name evidence="1" type="ORF">FA95DRAFT_1614077</name>
</gene>
<evidence type="ECO:0000313" key="1">
    <source>
        <dbReference type="EMBL" id="KAI0037574.1"/>
    </source>
</evidence>
<accession>A0ACB8R0G2</accession>
<reference evidence="1" key="1">
    <citation type="submission" date="2021-02" db="EMBL/GenBank/DDBJ databases">
        <authorList>
            <consortium name="DOE Joint Genome Institute"/>
            <person name="Ahrendt S."/>
            <person name="Looney B.P."/>
            <person name="Miyauchi S."/>
            <person name="Morin E."/>
            <person name="Drula E."/>
            <person name="Courty P.E."/>
            <person name="Chicoki N."/>
            <person name="Fauchery L."/>
            <person name="Kohler A."/>
            <person name="Kuo A."/>
            <person name="Labutti K."/>
            <person name="Pangilinan J."/>
            <person name="Lipzen A."/>
            <person name="Riley R."/>
            <person name="Andreopoulos W."/>
            <person name="He G."/>
            <person name="Johnson J."/>
            <person name="Barry K.W."/>
            <person name="Grigoriev I.V."/>
            <person name="Nagy L."/>
            <person name="Hibbett D."/>
            <person name="Henrissat B."/>
            <person name="Matheny P.B."/>
            <person name="Labbe J."/>
            <person name="Martin F."/>
        </authorList>
    </citation>
    <scope>NUCLEOTIDE SEQUENCE</scope>
    <source>
        <strain evidence="1">FP105234-sp</strain>
    </source>
</reference>
<organism evidence="1 2">
    <name type="scientific">Auriscalpium vulgare</name>
    <dbReference type="NCBI Taxonomy" id="40419"/>
    <lineage>
        <taxon>Eukaryota</taxon>
        <taxon>Fungi</taxon>
        <taxon>Dikarya</taxon>
        <taxon>Basidiomycota</taxon>
        <taxon>Agaricomycotina</taxon>
        <taxon>Agaricomycetes</taxon>
        <taxon>Russulales</taxon>
        <taxon>Auriscalpiaceae</taxon>
        <taxon>Auriscalpium</taxon>
    </lineage>
</organism>
<evidence type="ECO:0000313" key="2">
    <source>
        <dbReference type="Proteomes" id="UP000814033"/>
    </source>
</evidence>
<proteinExistence type="predicted"/>
<keyword evidence="2" id="KW-1185">Reference proteome</keyword>
<sequence length="56" mass="6386">MSYTPPTTAFVFAPHAPRPTPRNVVPHHPTPWCLRLHGHVTRPTMPRHITPPDTIF</sequence>
<dbReference type="Proteomes" id="UP000814033">
    <property type="component" value="Unassembled WGS sequence"/>
</dbReference>
<dbReference type="EMBL" id="MU276852">
    <property type="protein sequence ID" value="KAI0037574.1"/>
    <property type="molecule type" value="Genomic_DNA"/>
</dbReference>
<reference evidence="1" key="2">
    <citation type="journal article" date="2022" name="New Phytol.">
        <title>Evolutionary transition to the ectomycorrhizal habit in the genomes of a hyperdiverse lineage of mushroom-forming fungi.</title>
        <authorList>
            <person name="Looney B."/>
            <person name="Miyauchi S."/>
            <person name="Morin E."/>
            <person name="Drula E."/>
            <person name="Courty P.E."/>
            <person name="Kohler A."/>
            <person name="Kuo A."/>
            <person name="LaButti K."/>
            <person name="Pangilinan J."/>
            <person name="Lipzen A."/>
            <person name="Riley R."/>
            <person name="Andreopoulos W."/>
            <person name="He G."/>
            <person name="Johnson J."/>
            <person name="Nolan M."/>
            <person name="Tritt A."/>
            <person name="Barry K.W."/>
            <person name="Grigoriev I.V."/>
            <person name="Nagy L.G."/>
            <person name="Hibbett D."/>
            <person name="Henrissat B."/>
            <person name="Matheny P.B."/>
            <person name="Labbe J."/>
            <person name="Martin F.M."/>
        </authorList>
    </citation>
    <scope>NUCLEOTIDE SEQUENCE</scope>
    <source>
        <strain evidence="1">FP105234-sp</strain>
    </source>
</reference>
<name>A0ACB8R0G2_9AGAM</name>
<comment type="caution">
    <text evidence="1">The sequence shown here is derived from an EMBL/GenBank/DDBJ whole genome shotgun (WGS) entry which is preliminary data.</text>
</comment>